<organism evidence="2 3">
    <name type="scientific">Epidermidibacterium keratini</name>
    <dbReference type="NCBI Taxonomy" id="1891644"/>
    <lineage>
        <taxon>Bacteria</taxon>
        <taxon>Bacillati</taxon>
        <taxon>Actinomycetota</taxon>
        <taxon>Actinomycetes</taxon>
        <taxon>Sporichthyales</taxon>
        <taxon>Sporichthyaceae</taxon>
        <taxon>Epidermidibacterium</taxon>
    </lineage>
</organism>
<dbReference type="Proteomes" id="UP000463857">
    <property type="component" value="Chromosome"/>
</dbReference>
<dbReference type="SUPFAM" id="SSF53335">
    <property type="entry name" value="S-adenosyl-L-methionine-dependent methyltransferases"/>
    <property type="match status" value="1"/>
</dbReference>
<keyword evidence="3" id="KW-1185">Reference proteome</keyword>
<dbReference type="KEGG" id="eke:EK0264_03325"/>
<evidence type="ECO:0000313" key="3">
    <source>
        <dbReference type="Proteomes" id="UP000463857"/>
    </source>
</evidence>
<name>A0A7L4YVQ8_9ACTN</name>
<dbReference type="CDD" id="cd02440">
    <property type="entry name" value="AdoMet_MTases"/>
    <property type="match status" value="1"/>
</dbReference>
<evidence type="ECO:0000313" key="2">
    <source>
        <dbReference type="EMBL" id="QHC02257.1"/>
    </source>
</evidence>
<dbReference type="EMBL" id="CP047156">
    <property type="protein sequence ID" value="QHC02257.1"/>
    <property type="molecule type" value="Genomic_DNA"/>
</dbReference>
<dbReference type="PANTHER" id="PTHR43464:SF83">
    <property type="entry name" value="MALONYL-[ACYL-CARRIER PROTEIN] O-METHYLTRANSFERASE"/>
    <property type="match status" value="1"/>
</dbReference>
<keyword evidence="2" id="KW-0808">Transferase</keyword>
<accession>A0A7L4YVQ8</accession>
<feature type="domain" description="Methyltransferase type 11" evidence="1">
    <location>
        <begin position="57"/>
        <end position="143"/>
    </location>
</feature>
<evidence type="ECO:0000259" key="1">
    <source>
        <dbReference type="Pfam" id="PF08241"/>
    </source>
</evidence>
<dbReference type="InParanoid" id="A0A7L4YVQ8"/>
<reference evidence="2 3" key="1">
    <citation type="journal article" date="2018" name="Int. J. Syst. Evol. Microbiol.">
        <title>Epidermidibacterium keratini gen. nov., sp. nov., a member of the family Sporichthyaceae, isolated from keratin epidermis.</title>
        <authorList>
            <person name="Lee D.G."/>
            <person name="Trujillo M.E."/>
            <person name="Kang S."/>
            <person name="Nam J.J."/>
            <person name="Kim Y.J."/>
        </authorList>
    </citation>
    <scope>NUCLEOTIDE SEQUENCE [LARGE SCALE GENOMIC DNA]</scope>
    <source>
        <strain evidence="2 3">EPI-7</strain>
    </source>
</reference>
<dbReference type="GO" id="GO:0032259">
    <property type="term" value="P:methylation"/>
    <property type="evidence" value="ECO:0007669"/>
    <property type="project" value="UniProtKB-KW"/>
</dbReference>
<dbReference type="PANTHER" id="PTHR43464">
    <property type="entry name" value="METHYLTRANSFERASE"/>
    <property type="match status" value="1"/>
</dbReference>
<proteinExistence type="predicted"/>
<dbReference type="AlphaFoldDB" id="A0A7L4YVQ8"/>
<dbReference type="Gene3D" id="3.40.50.150">
    <property type="entry name" value="Vaccinia Virus protein VP39"/>
    <property type="match status" value="1"/>
</dbReference>
<gene>
    <name evidence="2" type="ORF">EK0264_03325</name>
</gene>
<sequence>MSVVSPGDWRASLGRSVRLFGLFLKEQSDPDLFYSQLALDSAAQVAQYADLDGATLLDVGGGPGYFASAFRDLGARYVGMDLDAPTDVTPDTYALRGSAEALPFATGSIDVAYSSNVLEHVARPWAMADEMVRVLRPGGVLFLSFTPWFSPWGGHETAPWHFLGGKYAANRYARRHGKRPKNDFGRTLFGYRVGQALAWGRTQPDLVDVVAFPRYHPRWAWWLVHVPVVREFALWNLVIVARKRPT</sequence>
<dbReference type="InterPro" id="IPR013216">
    <property type="entry name" value="Methyltransf_11"/>
</dbReference>
<keyword evidence="2" id="KW-0489">Methyltransferase</keyword>
<dbReference type="GO" id="GO:0008757">
    <property type="term" value="F:S-adenosylmethionine-dependent methyltransferase activity"/>
    <property type="evidence" value="ECO:0007669"/>
    <property type="project" value="InterPro"/>
</dbReference>
<dbReference type="OrthoDB" id="3206826at2"/>
<dbReference type="InterPro" id="IPR029063">
    <property type="entry name" value="SAM-dependent_MTases_sf"/>
</dbReference>
<dbReference type="Pfam" id="PF08241">
    <property type="entry name" value="Methyltransf_11"/>
    <property type="match status" value="1"/>
</dbReference>
<protein>
    <submittedName>
        <fullName evidence="2">Methyltransferase domain-containing protein</fullName>
    </submittedName>
</protein>